<reference evidence="2" key="1">
    <citation type="journal article" date="2013" name="Genome Biol.">
        <title>Draft genome of the mountain pine beetle, Dendroctonus ponderosae Hopkins, a major forest pest.</title>
        <authorList>
            <person name="Keeling C.I."/>
            <person name="Yuen M.M."/>
            <person name="Liao N.Y."/>
            <person name="Docking T.R."/>
            <person name="Chan S.K."/>
            <person name="Taylor G.A."/>
            <person name="Palmquist D.L."/>
            <person name="Jackman S.D."/>
            <person name="Nguyen A."/>
            <person name="Li M."/>
            <person name="Henderson H."/>
            <person name="Janes J.K."/>
            <person name="Zhao Y."/>
            <person name="Pandoh P."/>
            <person name="Moore R."/>
            <person name="Sperling F.A."/>
            <person name="Huber D.P."/>
            <person name="Birol I."/>
            <person name="Jones S.J."/>
            <person name="Bohlmann J."/>
        </authorList>
    </citation>
    <scope>NUCLEOTIDE SEQUENCE</scope>
</reference>
<dbReference type="OrthoDB" id="7442607at2759"/>
<dbReference type="EMBL" id="KB741216">
    <property type="protein sequence ID" value="ENN72510.1"/>
    <property type="molecule type" value="Genomic_DNA"/>
</dbReference>
<name>N6TTD0_DENPD</name>
<dbReference type="HOGENOM" id="CLU_1435805_0_0_1"/>
<organism evidence="2">
    <name type="scientific">Dendroctonus ponderosae</name>
    <name type="common">Mountain pine beetle</name>
    <dbReference type="NCBI Taxonomy" id="77166"/>
    <lineage>
        <taxon>Eukaryota</taxon>
        <taxon>Metazoa</taxon>
        <taxon>Ecdysozoa</taxon>
        <taxon>Arthropoda</taxon>
        <taxon>Hexapoda</taxon>
        <taxon>Insecta</taxon>
        <taxon>Pterygota</taxon>
        <taxon>Neoptera</taxon>
        <taxon>Endopterygota</taxon>
        <taxon>Coleoptera</taxon>
        <taxon>Polyphaga</taxon>
        <taxon>Cucujiformia</taxon>
        <taxon>Curculionidae</taxon>
        <taxon>Scolytinae</taxon>
        <taxon>Dendroctonus</taxon>
    </lineage>
</organism>
<protein>
    <submittedName>
        <fullName evidence="2">Uncharacterized protein</fullName>
    </submittedName>
</protein>
<accession>N6TTD0</accession>
<gene>
    <name evidence="2" type="ORF">YQE_10851</name>
</gene>
<evidence type="ECO:0000313" key="2">
    <source>
        <dbReference type="EMBL" id="ENN72510.1"/>
    </source>
</evidence>
<feature type="region of interest" description="Disordered" evidence="1">
    <location>
        <begin position="61"/>
        <end position="82"/>
    </location>
</feature>
<proteinExistence type="predicted"/>
<evidence type="ECO:0000256" key="1">
    <source>
        <dbReference type="SAM" id="MobiDB-lite"/>
    </source>
</evidence>
<dbReference type="AlphaFoldDB" id="N6TTD0"/>
<sequence>MLRSGSQDRHHYRAVFTVRTPVWSHFFVGFAPISQSSKQARTSCLRNHSGPEIIRHSVADDEGAEHAAPTQTHQSDALHNPHPSMIFQNRYQPTNQTASPALLQSNILSAGLSPIAQPYSAEICNYGPVYHPHNILHNYNAVYTNDKSMRPANFGRGMYGGYQGFYNNGNFRSATLTSAHQSGYDFAPR</sequence>
<feature type="non-terminal residue" evidence="2">
    <location>
        <position position="1"/>
    </location>
</feature>